<reference evidence="10" key="1">
    <citation type="submission" date="2013-12" db="EMBL/GenBank/DDBJ databases">
        <authorList>
            <person name="Aslett M."/>
        </authorList>
    </citation>
    <scope>NUCLEOTIDE SEQUENCE [LARGE SCALE GENOMIC DNA]</scope>
    <source>
        <strain evidence="10">Lindley</strain>
    </source>
</reference>
<dbReference type="Gene3D" id="1.10.510.10">
    <property type="entry name" value="Transferase(Phosphotransferase) domain 1"/>
    <property type="match status" value="1"/>
</dbReference>
<dbReference type="GO" id="GO:0005634">
    <property type="term" value="C:nucleus"/>
    <property type="evidence" value="ECO:0007669"/>
    <property type="project" value="TreeGrafter"/>
</dbReference>
<dbReference type="PANTHER" id="PTHR22974">
    <property type="entry name" value="MIXED LINEAGE PROTEIN KINASE"/>
    <property type="match status" value="1"/>
</dbReference>
<sequence length="384" mass="43013">MELVKERLQKLKGNATERSKFLSGSIDLDKASSTKTIKDCDGLKDSNLTVEKPVPTLFSVVNDSQSLLRKQPTLPTVSTFSSHEPSVKKMLRTKSGEELGKEKPPHHRGRNNSVQLPIPNRSMSGHALIVNGKGYSVLSTLGKGGSSVVYQAFSECHKRCVAIKCVDLSSADETVKLAYENEINLLTQLQDSPNVIRVFDFEKRKHKMFVVMECGDIDLATFMHKRSKEIDAKFVKYHWQEMLKCVKVIHDKNIVHSDLKPANFLFVGASLKLIDFGIASNIPSNKTSVMKEIQVGTLSYMSPEAIIGSYIDNNGVTIYKVPLKSDVWSLGCILYAMVYGRTPFQHLTNQMAKITAISSERHTIEFPKLHDHFLLDVLKKSGHY</sequence>
<dbReference type="PROSITE" id="PS00107">
    <property type="entry name" value="PROTEIN_KINASE_ATP"/>
    <property type="match status" value="1"/>
</dbReference>
<dbReference type="GO" id="GO:0007059">
    <property type="term" value="P:chromosome segregation"/>
    <property type="evidence" value="ECO:0007669"/>
    <property type="project" value="TreeGrafter"/>
</dbReference>
<dbReference type="WBParaSite" id="GPLIN_000848800">
    <property type="protein sequence ID" value="GPLIN_000848800"/>
    <property type="gene ID" value="GPLIN_000848800"/>
</dbReference>
<dbReference type="InterPro" id="IPR000719">
    <property type="entry name" value="Prot_kinase_dom"/>
</dbReference>
<keyword evidence="5 6" id="KW-0067">ATP-binding</keyword>
<evidence type="ECO:0000313" key="10">
    <source>
        <dbReference type="Proteomes" id="UP000050741"/>
    </source>
</evidence>
<keyword evidence="2" id="KW-0808">Transferase</keyword>
<accession>A0A183C6J2</accession>
<dbReference type="GO" id="GO:0034501">
    <property type="term" value="P:protein localization to kinetochore"/>
    <property type="evidence" value="ECO:0007669"/>
    <property type="project" value="TreeGrafter"/>
</dbReference>
<dbReference type="InterPro" id="IPR008271">
    <property type="entry name" value="Ser/Thr_kinase_AS"/>
</dbReference>
<keyword evidence="10" id="KW-1185">Reference proteome</keyword>
<reference evidence="10" key="2">
    <citation type="submission" date="2014-05" db="EMBL/GenBank/DDBJ databases">
        <title>The genome and life-stage specific transcriptomes of Globodera pallida elucidate key aspects of plant parasitism by a cyst nematode.</title>
        <authorList>
            <person name="Cotton J.A."/>
            <person name="Lilley C.J."/>
            <person name="Jones L.M."/>
            <person name="Kikuchi T."/>
            <person name="Reid A.J."/>
            <person name="Thorpe P."/>
            <person name="Tsai I.J."/>
            <person name="Beasley H."/>
            <person name="Blok V."/>
            <person name="Cock P.J.A."/>
            <person name="Van den Akker S.E."/>
            <person name="Holroyd N."/>
            <person name="Hunt M."/>
            <person name="Mantelin S."/>
            <person name="Naghra H."/>
            <person name="Pain A."/>
            <person name="Palomares-Rius J.E."/>
            <person name="Zarowiecki M."/>
            <person name="Berriman M."/>
            <person name="Jones J.T."/>
            <person name="Urwin P.E."/>
        </authorList>
    </citation>
    <scope>NUCLEOTIDE SEQUENCE [LARGE SCALE GENOMIC DNA]</scope>
    <source>
        <strain evidence="10">Lindley</strain>
    </source>
</reference>
<dbReference type="InterPro" id="IPR011009">
    <property type="entry name" value="Kinase-like_dom_sf"/>
</dbReference>
<evidence type="ECO:0000256" key="1">
    <source>
        <dbReference type="ARBA" id="ARBA00022527"/>
    </source>
</evidence>
<organism evidence="10 11">
    <name type="scientific">Globodera pallida</name>
    <name type="common">Potato cyst nematode worm</name>
    <name type="synonym">Heterodera pallida</name>
    <dbReference type="NCBI Taxonomy" id="36090"/>
    <lineage>
        <taxon>Eukaryota</taxon>
        <taxon>Metazoa</taxon>
        <taxon>Ecdysozoa</taxon>
        <taxon>Nematoda</taxon>
        <taxon>Chromadorea</taxon>
        <taxon>Rhabditida</taxon>
        <taxon>Tylenchina</taxon>
        <taxon>Tylenchomorpha</taxon>
        <taxon>Tylenchoidea</taxon>
        <taxon>Heteroderidae</taxon>
        <taxon>Heteroderinae</taxon>
        <taxon>Globodera</taxon>
    </lineage>
</organism>
<dbReference type="PROSITE" id="PS50011">
    <property type="entry name" value="PROTEIN_KINASE_DOM"/>
    <property type="match status" value="1"/>
</dbReference>
<dbReference type="GO" id="GO:0004712">
    <property type="term" value="F:protein serine/threonine/tyrosine kinase activity"/>
    <property type="evidence" value="ECO:0007669"/>
    <property type="project" value="TreeGrafter"/>
</dbReference>
<keyword evidence="4" id="KW-0418">Kinase</keyword>
<dbReference type="GO" id="GO:0000776">
    <property type="term" value="C:kinetochore"/>
    <property type="evidence" value="ECO:0007669"/>
    <property type="project" value="TreeGrafter"/>
</dbReference>
<evidence type="ECO:0000259" key="9">
    <source>
        <dbReference type="PROSITE" id="PS50011"/>
    </source>
</evidence>
<dbReference type="GO" id="GO:0007094">
    <property type="term" value="P:mitotic spindle assembly checkpoint signaling"/>
    <property type="evidence" value="ECO:0007669"/>
    <property type="project" value="TreeGrafter"/>
</dbReference>
<feature type="domain" description="Protein kinase" evidence="9">
    <location>
        <begin position="135"/>
        <end position="384"/>
    </location>
</feature>
<keyword evidence="1 7" id="KW-0723">Serine/threonine-protein kinase</keyword>
<evidence type="ECO:0000313" key="11">
    <source>
        <dbReference type="WBParaSite" id="GPLIN_000848800"/>
    </source>
</evidence>
<evidence type="ECO:0000256" key="4">
    <source>
        <dbReference type="ARBA" id="ARBA00022777"/>
    </source>
</evidence>
<reference evidence="11" key="3">
    <citation type="submission" date="2016-06" db="UniProtKB">
        <authorList>
            <consortium name="WormBaseParasite"/>
        </authorList>
    </citation>
    <scope>IDENTIFICATION</scope>
</reference>
<name>A0A183C6J2_GLOPA</name>
<dbReference type="PROSITE" id="PS00108">
    <property type="entry name" value="PROTEIN_KINASE_ST"/>
    <property type="match status" value="1"/>
</dbReference>
<feature type="region of interest" description="Disordered" evidence="8">
    <location>
        <begin position="97"/>
        <end position="118"/>
    </location>
</feature>
<dbReference type="GO" id="GO:0005524">
    <property type="term" value="F:ATP binding"/>
    <property type="evidence" value="ECO:0007669"/>
    <property type="project" value="UniProtKB-UniRule"/>
</dbReference>
<dbReference type="GO" id="GO:0033316">
    <property type="term" value="P:meiotic spindle assembly checkpoint signaling"/>
    <property type="evidence" value="ECO:0007669"/>
    <property type="project" value="TreeGrafter"/>
</dbReference>
<dbReference type="Proteomes" id="UP000050741">
    <property type="component" value="Unassembled WGS sequence"/>
</dbReference>
<evidence type="ECO:0000256" key="7">
    <source>
        <dbReference type="RuleBase" id="RU000304"/>
    </source>
</evidence>
<evidence type="ECO:0000256" key="2">
    <source>
        <dbReference type="ARBA" id="ARBA00022679"/>
    </source>
</evidence>
<dbReference type="SUPFAM" id="SSF56112">
    <property type="entry name" value="Protein kinase-like (PK-like)"/>
    <property type="match status" value="1"/>
</dbReference>
<dbReference type="Pfam" id="PF00069">
    <property type="entry name" value="Pkinase"/>
    <property type="match status" value="1"/>
</dbReference>
<dbReference type="GO" id="GO:0004674">
    <property type="term" value="F:protein serine/threonine kinase activity"/>
    <property type="evidence" value="ECO:0007669"/>
    <property type="project" value="UniProtKB-KW"/>
</dbReference>
<keyword evidence="3 6" id="KW-0547">Nucleotide-binding</keyword>
<feature type="binding site" evidence="6">
    <location>
        <position position="164"/>
    </location>
    <ligand>
        <name>ATP</name>
        <dbReference type="ChEBI" id="CHEBI:30616"/>
    </ligand>
</feature>
<comment type="similarity">
    <text evidence="7">Belongs to the protein kinase superfamily.</text>
</comment>
<evidence type="ECO:0000256" key="5">
    <source>
        <dbReference type="ARBA" id="ARBA00022840"/>
    </source>
</evidence>
<dbReference type="Gene3D" id="3.30.200.20">
    <property type="entry name" value="Phosphorylase Kinase, domain 1"/>
    <property type="match status" value="1"/>
</dbReference>
<dbReference type="InterPro" id="IPR017441">
    <property type="entry name" value="Protein_kinase_ATP_BS"/>
</dbReference>
<evidence type="ECO:0000256" key="3">
    <source>
        <dbReference type="ARBA" id="ARBA00022741"/>
    </source>
</evidence>
<dbReference type="PANTHER" id="PTHR22974:SF21">
    <property type="entry name" value="DUAL SPECIFICITY PROTEIN KINASE TTK"/>
    <property type="match status" value="1"/>
</dbReference>
<dbReference type="SMART" id="SM00220">
    <property type="entry name" value="S_TKc"/>
    <property type="match status" value="1"/>
</dbReference>
<evidence type="ECO:0000256" key="6">
    <source>
        <dbReference type="PROSITE-ProRule" id="PRU10141"/>
    </source>
</evidence>
<protein>
    <submittedName>
        <fullName evidence="11">Protein kinase domain-containing protein</fullName>
    </submittedName>
</protein>
<evidence type="ECO:0000256" key="8">
    <source>
        <dbReference type="SAM" id="MobiDB-lite"/>
    </source>
</evidence>
<proteinExistence type="inferred from homology"/>
<dbReference type="FunFam" id="3.30.200.20:FF:000131">
    <property type="entry name" value="Dual specificity protein kinase TTK"/>
    <property type="match status" value="1"/>
</dbReference>
<dbReference type="AlphaFoldDB" id="A0A183C6J2"/>